<evidence type="ECO:0000256" key="5">
    <source>
        <dbReference type="SAM" id="Phobius"/>
    </source>
</evidence>
<evidence type="ECO:0000256" key="4">
    <source>
        <dbReference type="ARBA" id="ARBA00023136"/>
    </source>
</evidence>
<dbReference type="InterPro" id="IPR003689">
    <property type="entry name" value="ZIP"/>
</dbReference>
<evidence type="ECO:0000256" key="2">
    <source>
        <dbReference type="ARBA" id="ARBA00022692"/>
    </source>
</evidence>
<comment type="caution">
    <text evidence="6">The sequence shown here is derived from an EMBL/GenBank/DDBJ whole genome shotgun (WGS) entry which is preliminary data.</text>
</comment>
<name>A0A433TC25_ELYCH</name>
<keyword evidence="3 5" id="KW-1133">Transmembrane helix</keyword>
<accession>A0A433TC25</accession>
<dbReference type="OrthoDB" id="448280at2759"/>
<feature type="transmembrane region" description="Helical" evidence="5">
    <location>
        <begin position="87"/>
        <end position="107"/>
    </location>
</feature>
<dbReference type="PANTHER" id="PTHR11040:SF203">
    <property type="entry name" value="FI18611P1-RELATED"/>
    <property type="match status" value="1"/>
</dbReference>
<sequence>MDVTLCKVITAILLFILTLVFSSIPYFIVARGTRSGRSAQRREWILGHLNCFAGGVFLATLLCHILVEGEEGFEDYKEKARLHTDFPLFNIFVAAGFFIVAFVEFVAHSIMAKKNVADIMHEGTQNERDEATPQFARFDGEGEAQETQITHAHIPNTDGLRPFLLLIALSFHTIFDGLAVGLQTSESEVWVVFAAITIHKSVIAFCIGLEIFQGNRDKLVQAAMWLLIFAIMSPIGIGVGIGITSGSSDELARLLAASILQGLAGGVGTLS</sequence>
<keyword evidence="2 5" id="KW-0812">Transmembrane</keyword>
<evidence type="ECO:0008006" key="8">
    <source>
        <dbReference type="Google" id="ProtNLM"/>
    </source>
</evidence>
<comment type="subcellular location">
    <subcellularLocation>
        <location evidence="1">Membrane</location>
        <topology evidence="1">Multi-pass membrane protein</topology>
    </subcellularLocation>
</comment>
<feature type="transmembrane region" description="Helical" evidence="5">
    <location>
        <begin position="189"/>
        <end position="212"/>
    </location>
</feature>
<dbReference type="GO" id="GO:0005886">
    <property type="term" value="C:plasma membrane"/>
    <property type="evidence" value="ECO:0007669"/>
    <property type="project" value="TreeGrafter"/>
</dbReference>
<dbReference type="Pfam" id="PF02535">
    <property type="entry name" value="Zip"/>
    <property type="match status" value="1"/>
</dbReference>
<feature type="transmembrane region" description="Helical" evidence="5">
    <location>
        <begin position="224"/>
        <end position="245"/>
    </location>
</feature>
<gene>
    <name evidence="6" type="ORF">EGW08_013084</name>
</gene>
<keyword evidence="4 5" id="KW-0472">Membrane</keyword>
<dbReference type="AlphaFoldDB" id="A0A433TC25"/>
<protein>
    <recommendedName>
        <fullName evidence="8">Zinc/iron permease</fullName>
    </recommendedName>
</protein>
<dbReference type="PANTHER" id="PTHR11040">
    <property type="entry name" value="ZINC/IRON TRANSPORTER"/>
    <property type="match status" value="1"/>
</dbReference>
<dbReference type="GO" id="GO:0005385">
    <property type="term" value="F:zinc ion transmembrane transporter activity"/>
    <property type="evidence" value="ECO:0007669"/>
    <property type="project" value="TreeGrafter"/>
</dbReference>
<feature type="transmembrane region" description="Helical" evidence="5">
    <location>
        <begin position="44"/>
        <end position="67"/>
    </location>
</feature>
<feature type="transmembrane region" description="Helical" evidence="5">
    <location>
        <begin position="163"/>
        <end position="183"/>
    </location>
</feature>
<proteinExistence type="predicted"/>
<dbReference type="Proteomes" id="UP000271974">
    <property type="component" value="Unassembled WGS sequence"/>
</dbReference>
<organism evidence="6 7">
    <name type="scientific">Elysia chlorotica</name>
    <name type="common">Eastern emerald elysia</name>
    <name type="synonym">Sea slug</name>
    <dbReference type="NCBI Taxonomy" id="188477"/>
    <lineage>
        <taxon>Eukaryota</taxon>
        <taxon>Metazoa</taxon>
        <taxon>Spiralia</taxon>
        <taxon>Lophotrochozoa</taxon>
        <taxon>Mollusca</taxon>
        <taxon>Gastropoda</taxon>
        <taxon>Heterobranchia</taxon>
        <taxon>Euthyneura</taxon>
        <taxon>Panpulmonata</taxon>
        <taxon>Sacoglossa</taxon>
        <taxon>Placobranchoidea</taxon>
        <taxon>Plakobranchidae</taxon>
        <taxon>Elysia</taxon>
    </lineage>
</organism>
<feature type="transmembrane region" description="Helical" evidence="5">
    <location>
        <begin position="12"/>
        <end position="32"/>
    </location>
</feature>
<reference evidence="6 7" key="1">
    <citation type="submission" date="2019-01" db="EMBL/GenBank/DDBJ databases">
        <title>A draft genome assembly of the solar-powered sea slug Elysia chlorotica.</title>
        <authorList>
            <person name="Cai H."/>
            <person name="Li Q."/>
            <person name="Fang X."/>
            <person name="Li J."/>
            <person name="Curtis N.E."/>
            <person name="Altenburger A."/>
            <person name="Shibata T."/>
            <person name="Feng M."/>
            <person name="Maeda T."/>
            <person name="Schwartz J.A."/>
            <person name="Shigenobu S."/>
            <person name="Lundholm N."/>
            <person name="Nishiyama T."/>
            <person name="Yang H."/>
            <person name="Hasebe M."/>
            <person name="Li S."/>
            <person name="Pierce S.K."/>
            <person name="Wang J."/>
        </authorList>
    </citation>
    <scope>NUCLEOTIDE SEQUENCE [LARGE SCALE GENOMIC DNA]</scope>
    <source>
        <strain evidence="6">EC2010</strain>
        <tissue evidence="6">Whole organism of an adult</tissue>
    </source>
</reference>
<dbReference type="STRING" id="188477.A0A433TC25"/>
<keyword evidence="7" id="KW-1185">Reference proteome</keyword>
<evidence type="ECO:0000256" key="3">
    <source>
        <dbReference type="ARBA" id="ARBA00022989"/>
    </source>
</evidence>
<dbReference type="EMBL" id="RQTK01000468">
    <property type="protein sequence ID" value="RUS79137.1"/>
    <property type="molecule type" value="Genomic_DNA"/>
</dbReference>
<evidence type="ECO:0000256" key="1">
    <source>
        <dbReference type="ARBA" id="ARBA00004141"/>
    </source>
</evidence>
<evidence type="ECO:0000313" key="6">
    <source>
        <dbReference type="EMBL" id="RUS79137.1"/>
    </source>
</evidence>
<evidence type="ECO:0000313" key="7">
    <source>
        <dbReference type="Proteomes" id="UP000271974"/>
    </source>
</evidence>